<dbReference type="SUPFAM" id="SSF55681">
    <property type="entry name" value="Class II aaRS and biotin synthetases"/>
    <property type="match status" value="1"/>
</dbReference>
<dbReference type="CDD" id="cd04322">
    <property type="entry name" value="LysRS_N"/>
    <property type="match status" value="1"/>
</dbReference>
<comment type="caution">
    <text evidence="10">The sequence shown here is derived from an EMBL/GenBank/DDBJ whole genome shotgun (WGS) entry which is preliminary data.</text>
</comment>
<feature type="binding site" evidence="7">
    <location>
        <position position="412"/>
    </location>
    <ligand>
        <name>Mg(2+)</name>
        <dbReference type="ChEBI" id="CHEBI:18420"/>
        <label>2</label>
    </ligand>
</feature>
<reference evidence="10 11" key="1">
    <citation type="journal article" date="2015" name="Nature">
        <title>rRNA introns, odd ribosomes, and small enigmatic genomes across a large radiation of phyla.</title>
        <authorList>
            <person name="Brown C.T."/>
            <person name="Hug L.A."/>
            <person name="Thomas B.C."/>
            <person name="Sharon I."/>
            <person name="Castelle C.J."/>
            <person name="Singh A."/>
            <person name="Wilkins M.J."/>
            <person name="Williams K.H."/>
            <person name="Banfield J.F."/>
        </authorList>
    </citation>
    <scope>NUCLEOTIDE SEQUENCE [LARGE SCALE GENOMIC DNA]</scope>
</reference>
<dbReference type="Pfam" id="PF01336">
    <property type="entry name" value="tRNA_anti-codon"/>
    <property type="match status" value="1"/>
</dbReference>
<dbReference type="GO" id="GO:0000049">
    <property type="term" value="F:tRNA binding"/>
    <property type="evidence" value="ECO:0007669"/>
    <property type="project" value="TreeGrafter"/>
</dbReference>
<dbReference type="InterPro" id="IPR004365">
    <property type="entry name" value="NA-bd_OB_tRNA"/>
</dbReference>
<dbReference type="GO" id="GO:0000287">
    <property type="term" value="F:magnesium ion binding"/>
    <property type="evidence" value="ECO:0007669"/>
    <property type="project" value="UniProtKB-UniRule"/>
</dbReference>
<dbReference type="GO" id="GO:0004824">
    <property type="term" value="F:lysine-tRNA ligase activity"/>
    <property type="evidence" value="ECO:0007669"/>
    <property type="project" value="UniProtKB-UniRule"/>
</dbReference>
<dbReference type="InterPro" id="IPR045864">
    <property type="entry name" value="aa-tRNA-synth_II/BPL/LPL"/>
</dbReference>
<comment type="catalytic activity">
    <reaction evidence="6 7 8">
        <text>tRNA(Lys) + L-lysine + ATP = L-lysyl-tRNA(Lys) + AMP + diphosphate</text>
        <dbReference type="Rhea" id="RHEA:20792"/>
        <dbReference type="Rhea" id="RHEA-COMP:9696"/>
        <dbReference type="Rhea" id="RHEA-COMP:9697"/>
        <dbReference type="ChEBI" id="CHEBI:30616"/>
        <dbReference type="ChEBI" id="CHEBI:32551"/>
        <dbReference type="ChEBI" id="CHEBI:33019"/>
        <dbReference type="ChEBI" id="CHEBI:78442"/>
        <dbReference type="ChEBI" id="CHEBI:78529"/>
        <dbReference type="ChEBI" id="CHEBI:456215"/>
        <dbReference type="EC" id="6.1.1.6"/>
    </reaction>
</comment>
<dbReference type="PRINTS" id="PR00982">
    <property type="entry name" value="TRNASYNTHLYS"/>
</dbReference>
<comment type="subcellular location">
    <subcellularLocation>
        <location evidence="7">Cytoplasm</location>
    </subcellularLocation>
</comment>
<gene>
    <name evidence="7" type="primary">lysS</name>
    <name evidence="10" type="ORF">UR64_C0010G0022</name>
</gene>
<comment type="similarity">
    <text evidence="7">Belongs to the class-II aminoacyl-tRNA synthetase family.</text>
</comment>
<dbReference type="Proteomes" id="UP000034952">
    <property type="component" value="Unassembled WGS sequence"/>
</dbReference>
<dbReference type="InterPro" id="IPR044136">
    <property type="entry name" value="Lys-tRNA-ligase_II_N"/>
</dbReference>
<dbReference type="InterPro" id="IPR006195">
    <property type="entry name" value="aa-tRNA-synth_II"/>
</dbReference>
<evidence type="ECO:0000256" key="4">
    <source>
        <dbReference type="ARBA" id="ARBA00022840"/>
    </source>
</evidence>
<comment type="cofactor">
    <cofactor evidence="7 8">
        <name>Mg(2+)</name>
        <dbReference type="ChEBI" id="CHEBI:18420"/>
    </cofactor>
    <text evidence="7 8">Binds 3 Mg(2+) ions per subunit.</text>
</comment>
<evidence type="ECO:0000256" key="2">
    <source>
        <dbReference type="ARBA" id="ARBA00022723"/>
    </source>
</evidence>
<dbReference type="InterPro" id="IPR018149">
    <property type="entry name" value="Lys-tRNA-synth_II_C"/>
</dbReference>
<dbReference type="InterPro" id="IPR012340">
    <property type="entry name" value="NA-bd_OB-fold"/>
</dbReference>
<dbReference type="SUPFAM" id="SSF50249">
    <property type="entry name" value="Nucleic acid-binding proteins"/>
    <property type="match status" value="1"/>
</dbReference>
<dbReference type="AlphaFoldDB" id="A0A0G0EFY9"/>
<evidence type="ECO:0000256" key="5">
    <source>
        <dbReference type="ARBA" id="ARBA00023146"/>
    </source>
</evidence>
<evidence type="ECO:0000256" key="7">
    <source>
        <dbReference type="HAMAP-Rule" id="MF_00252"/>
    </source>
</evidence>
<keyword evidence="4 7" id="KW-0067">ATP-binding</keyword>
<comment type="caution">
    <text evidence="7">Lacks conserved residue(s) required for the propagation of feature annotation.</text>
</comment>
<comment type="subunit">
    <text evidence="7">Homodimer.</text>
</comment>
<dbReference type="GO" id="GO:0006430">
    <property type="term" value="P:lysyl-tRNA aminoacylation"/>
    <property type="evidence" value="ECO:0007669"/>
    <property type="project" value="UniProtKB-UniRule"/>
</dbReference>
<evidence type="ECO:0000256" key="8">
    <source>
        <dbReference type="RuleBase" id="RU000336"/>
    </source>
</evidence>
<name>A0A0G0EFY9_9BACT</name>
<keyword evidence="7" id="KW-0648">Protein biosynthesis</keyword>
<dbReference type="PANTHER" id="PTHR42918:SF15">
    <property type="entry name" value="LYSINE--TRNA LIGASE, CHLOROPLASTIC_MITOCHONDRIAL"/>
    <property type="match status" value="1"/>
</dbReference>
<protein>
    <recommendedName>
        <fullName evidence="7">Lysine--tRNA ligase</fullName>
        <ecNumber evidence="7">6.1.1.6</ecNumber>
    </recommendedName>
    <alternativeName>
        <fullName evidence="7">Lysyl-tRNA synthetase</fullName>
        <shortName evidence="7">LysRS</shortName>
    </alternativeName>
</protein>
<dbReference type="PANTHER" id="PTHR42918">
    <property type="entry name" value="LYSYL-TRNA SYNTHETASE"/>
    <property type="match status" value="1"/>
</dbReference>
<dbReference type="Gene3D" id="3.30.930.10">
    <property type="entry name" value="Bira Bifunctional Protein, Domain 2"/>
    <property type="match status" value="1"/>
</dbReference>
<keyword evidence="5 7" id="KW-0030">Aminoacyl-tRNA synthetase</keyword>
<evidence type="ECO:0000256" key="6">
    <source>
        <dbReference type="ARBA" id="ARBA00048573"/>
    </source>
</evidence>
<evidence type="ECO:0000256" key="1">
    <source>
        <dbReference type="ARBA" id="ARBA00022598"/>
    </source>
</evidence>
<dbReference type="PATRIC" id="fig|1618761.3.peg.524"/>
<dbReference type="EMBL" id="LBPY01000010">
    <property type="protein sequence ID" value="KKP66257.1"/>
    <property type="molecule type" value="Genomic_DNA"/>
</dbReference>
<dbReference type="Pfam" id="PF00152">
    <property type="entry name" value="tRNA-synt_2"/>
    <property type="match status" value="1"/>
</dbReference>
<evidence type="ECO:0000313" key="10">
    <source>
        <dbReference type="EMBL" id="KKP66257.1"/>
    </source>
</evidence>
<dbReference type="GO" id="GO:0005829">
    <property type="term" value="C:cytosol"/>
    <property type="evidence" value="ECO:0007669"/>
    <property type="project" value="TreeGrafter"/>
</dbReference>
<keyword evidence="1 7" id="KW-0436">Ligase</keyword>
<dbReference type="InterPro" id="IPR002313">
    <property type="entry name" value="Lys-tRNA-ligase_II"/>
</dbReference>
<organism evidence="10 11">
    <name type="scientific">Candidatus Nomurabacteria bacterium GW2011_GWE1_35_16</name>
    <dbReference type="NCBI Taxonomy" id="1618761"/>
    <lineage>
        <taxon>Bacteria</taxon>
        <taxon>Candidatus Nomuraibacteriota</taxon>
    </lineage>
</organism>
<evidence type="ECO:0000256" key="3">
    <source>
        <dbReference type="ARBA" id="ARBA00022741"/>
    </source>
</evidence>
<dbReference type="Gene3D" id="2.40.50.140">
    <property type="entry name" value="Nucleic acid-binding proteins"/>
    <property type="match status" value="1"/>
</dbReference>
<keyword evidence="7 8" id="KW-0460">Magnesium</keyword>
<dbReference type="PROSITE" id="PS50862">
    <property type="entry name" value="AA_TRNA_LIGASE_II"/>
    <property type="match status" value="1"/>
</dbReference>
<keyword evidence="3 7" id="KW-0547">Nucleotide-binding</keyword>
<dbReference type="HAMAP" id="MF_00252">
    <property type="entry name" value="Lys_tRNA_synth_class2"/>
    <property type="match status" value="1"/>
</dbReference>
<evidence type="ECO:0000259" key="9">
    <source>
        <dbReference type="PROSITE" id="PS50862"/>
    </source>
</evidence>
<keyword evidence="7" id="KW-0963">Cytoplasm</keyword>
<feature type="binding site" evidence="7">
    <location>
        <position position="412"/>
    </location>
    <ligand>
        <name>Mg(2+)</name>
        <dbReference type="ChEBI" id="CHEBI:18420"/>
        <label>1</label>
    </ligand>
</feature>
<proteinExistence type="inferred from homology"/>
<keyword evidence="2 7" id="KW-0479">Metal-binding</keyword>
<sequence>MASIIELRAARLQKINKLKEAGMDPYPTSVPRDYPIKEVKDSFDSLSLSLGEKNISITGRVIIVRGQGSILFVVLQDGHERLQAVLKKDELTEKVFNLFVDTIDNGDFISVTGSLFVTQRGEQSILIKDWKMATKALLPLPDKWHGLQDIEETYRKRYLDILMDKELYGRFILRSKIIKFVRAFFDKKNFLEIETPILQSEAGGAMAKTFNTHHNDYDMDMVLRISLELEHKMLMTGGYERVYEIGKNFRNEGSDPTHLQEFTMIEWYAAYQSLETNMKWTEELIKSIATDLMDKTIFKVYDNDGNGVDVDLSLEWPRITFGELLKKDTGTDIEAITLEEAKIEALKWGIKEEEVKKLGRGNLLDKIYKKASRGKIINPTFVTDFPGDLKPLAQQNENGTAKVAQLIIAGAEITNQYAELVNPLIQRDLLVSQAKAKEGGDEEAMGVNEGFLTAMEHGMPPMTGFGMGIDRLVAIFTEQKNLRDTIFFPTMRPRE</sequence>
<dbReference type="InterPro" id="IPR004364">
    <property type="entry name" value="Aa-tRNA-synt_II"/>
</dbReference>
<accession>A0A0G0EFY9</accession>
<dbReference type="EC" id="6.1.1.6" evidence="7"/>
<dbReference type="GO" id="GO:0005524">
    <property type="term" value="F:ATP binding"/>
    <property type="evidence" value="ECO:0007669"/>
    <property type="project" value="UniProtKB-UniRule"/>
</dbReference>
<feature type="domain" description="Aminoacyl-transfer RNA synthetases class-II family profile" evidence="9">
    <location>
        <begin position="171"/>
        <end position="493"/>
    </location>
</feature>
<dbReference type="NCBIfam" id="NF001756">
    <property type="entry name" value="PRK00484.1"/>
    <property type="match status" value="1"/>
</dbReference>
<evidence type="ECO:0000313" key="11">
    <source>
        <dbReference type="Proteomes" id="UP000034952"/>
    </source>
</evidence>
<dbReference type="NCBIfam" id="TIGR00499">
    <property type="entry name" value="lysS_bact"/>
    <property type="match status" value="1"/>
</dbReference>